<feature type="signal peptide" evidence="1">
    <location>
        <begin position="1"/>
        <end position="22"/>
    </location>
</feature>
<organism evidence="2 3">
    <name type="scientific">Phaseolus angularis</name>
    <name type="common">Azuki bean</name>
    <name type="synonym">Vigna angularis</name>
    <dbReference type="NCBI Taxonomy" id="3914"/>
    <lineage>
        <taxon>Eukaryota</taxon>
        <taxon>Viridiplantae</taxon>
        <taxon>Streptophyta</taxon>
        <taxon>Embryophyta</taxon>
        <taxon>Tracheophyta</taxon>
        <taxon>Spermatophyta</taxon>
        <taxon>Magnoliopsida</taxon>
        <taxon>eudicotyledons</taxon>
        <taxon>Gunneridae</taxon>
        <taxon>Pentapetalae</taxon>
        <taxon>rosids</taxon>
        <taxon>fabids</taxon>
        <taxon>Fabales</taxon>
        <taxon>Fabaceae</taxon>
        <taxon>Papilionoideae</taxon>
        <taxon>50 kb inversion clade</taxon>
        <taxon>NPAAA clade</taxon>
        <taxon>indigoferoid/millettioid clade</taxon>
        <taxon>Phaseoleae</taxon>
        <taxon>Vigna</taxon>
    </lineage>
</organism>
<dbReference type="STRING" id="3914.A0A0L9U3W9"/>
<dbReference type="InterPro" id="IPR051144">
    <property type="entry name" value="Formin_homology_domain"/>
</dbReference>
<protein>
    <submittedName>
        <fullName evidence="2">Uncharacterized protein</fullName>
    </submittedName>
</protein>
<dbReference type="AlphaFoldDB" id="A0A0L9U3W9"/>
<keyword evidence="1" id="KW-0732">Signal</keyword>
<dbReference type="SUPFAM" id="SSF101447">
    <property type="entry name" value="Formin homology 2 domain (FH2 domain)"/>
    <property type="match status" value="1"/>
</dbReference>
<dbReference type="PANTHER" id="PTHR45733:SF10">
    <property type="entry name" value="FORMIN-LIKE PROTEIN 15A-RELATED"/>
    <property type="match status" value="1"/>
</dbReference>
<dbReference type="Gene3D" id="1.20.58.630">
    <property type="match status" value="1"/>
</dbReference>
<dbReference type="EMBL" id="CM003373">
    <property type="protein sequence ID" value="KOM37104.1"/>
    <property type="molecule type" value="Genomic_DNA"/>
</dbReference>
<gene>
    <name evidence="2" type="ORF">LR48_Vigan03g048500</name>
</gene>
<dbReference type="Proteomes" id="UP000053144">
    <property type="component" value="Chromosome 3"/>
</dbReference>
<sequence>MQSLLVACDLCVFSSILCPILALRVVLDHQLVICRVLFSFLQCKVLLRRVCELSCKSLRLCRLAVRIVSHSESLWQADLCQGLSHSELVRCANDLRGCYLFWTFAQRVWALCEWLERVALCPVVHMANQGVVRLVGRPGTAMRKVEVWYLYELIRIARQVAMRGTPGFALRIGCAERKSYFYRDYWEDIGTIESFYDANLALTEEAAVLAMDDSVLDVDQVENLIKFCSTKEEIELLKGYTGDKENLGEV</sequence>
<evidence type="ECO:0000313" key="2">
    <source>
        <dbReference type="EMBL" id="KOM37104.1"/>
    </source>
</evidence>
<evidence type="ECO:0000256" key="1">
    <source>
        <dbReference type="SAM" id="SignalP"/>
    </source>
</evidence>
<reference evidence="3" key="1">
    <citation type="journal article" date="2015" name="Proc. Natl. Acad. Sci. U.S.A.">
        <title>Genome sequencing of adzuki bean (Vigna angularis) provides insight into high starch and low fat accumulation and domestication.</title>
        <authorList>
            <person name="Yang K."/>
            <person name="Tian Z."/>
            <person name="Chen C."/>
            <person name="Luo L."/>
            <person name="Zhao B."/>
            <person name="Wang Z."/>
            <person name="Yu L."/>
            <person name="Li Y."/>
            <person name="Sun Y."/>
            <person name="Li W."/>
            <person name="Chen Y."/>
            <person name="Li Y."/>
            <person name="Zhang Y."/>
            <person name="Ai D."/>
            <person name="Zhao J."/>
            <person name="Shang C."/>
            <person name="Ma Y."/>
            <person name="Wu B."/>
            <person name="Wang M."/>
            <person name="Gao L."/>
            <person name="Sun D."/>
            <person name="Zhang P."/>
            <person name="Guo F."/>
            <person name="Wang W."/>
            <person name="Li Y."/>
            <person name="Wang J."/>
            <person name="Varshney R.K."/>
            <person name="Wang J."/>
            <person name="Ling H.Q."/>
            <person name="Wan P."/>
        </authorList>
    </citation>
    <scope>NUCLEOTIDE SEQUENCE</scope>
    <source>
        <strain evidence="3">cv. Jingnong 6</strain>
    </source>
</reference>
<accession>A0A0L9U3W9</accession>
<dbReference type="Gramene" id="KOM37104">
    <property type="protein sequence ID" value="KOM37104"/>
    <property type="gene ID" value="LR48_Vigan03g048500"/>
</dbReference>
<dbReference type="PANTHER" id="PTHR45733">
    <property type="entry name" value="FORMIN-J"/>
    <property type="match status" value="1"/>
</dbReference>
<feature type="chain" id="PRO_5005595348" evidence="1">
    <location>
        <begin position="23"/>
        <end position="250"/>
    </location>
</feature>
<evidence type="ECO:0000313" key="3">
    <source>
        <dbReference type="Proteomes" id="UP000053144"/>
    </source>
</evidence>
<name>A0A0L9U3W9_PHAAN</name>
<proteinExistence type="predicted"/>